<evidence type="ECO:0000256" key="1">
    <source>
        <dbReference type="SAM" id="MobiDB-lite"/>
    </source>
</evidence>
<feature type="region of interest" description="Disordered" evidence="1">
    <location>
        <begin position="99"/>
        <end position="118"/>
    </location>
</feature>
<feature type="compositionally biased region" description="Basic residues" evidence="1">
    <location>
        <begin position="107"/>
        <end position="118"/>
    </location>
</feature>
<organism evidence="2 3">
    <name type="scientific">Tritrichomonas musculus</name>
    <dbReference type="NCBI Taxonomy" id="1915356"/>
    <lineage>
        <taxon>Eukaryota</taxon>
        <taxon>Metamonada</taxon>
        <taxon>Parabasalia</taxon>
        <taxon>Tritrichomonadida</taxon>
        <taxon>Tritrichomonadidae</taxon>
        <taxon>Tritrichomonas</taxon>
    </lineage>
</organism>
<evidence type="ECO:0000313" key="2">
    <source>
        <dbReference type="EMBL" id="KAK8882353.1"/>
    </source>
</evidence>
<sequence length="214" mass="25549">MNDQYIRQNNIPYMNATSNQSNPLSSCSKQINYSFFNYEFGDNEDDFFFSDSYNDDDFILYNFNDFSSFIVNDKNNHNIKDDSNSTTKDNQQINNEIQDLITENPKNHQKNTKPKERRKTTVMLTPDGKNFRDMFDYKLEKDHKKIPKTIVKFLYNSICEKLKLPKMVRDEERSINKFFNNYSFFKVEIINEISKYLKDHPEIQKMIDSSHASK</sequence>
<gene>
    <name evidence="2" type="ORF">M9Y10_044995</name>
</gene>
<accession>A0ABR2JU84</accession>
<name>A0ABR2JU84_9EUKA</name>
<evidence type="ECO:0000313" key="3">
    <source>
        <dbReference type="Proteomes" id="UP001470230"/>
    </source>
</evidence>
<dbReference type="Proteomes" id="UP001470230">
    <property type="component" value="Unassembled WGS sequence"/>
</dbReference>
<proteinExistence type="predicted"/>
<dbReference type="EMBL" id="JAPFFF010000009">
    <property type="protein sequence ID" value="KAK8882353.1"/>
    <property type="molecule type" value="Genomic_DNA"/>
</dbReference>
<comment type="caution">
    <text evidence="2">The sequence shown here is derived from an EMBL/GenBank/DDBJ whole genome shotgun (WGS) entry which is preliminary data.</text>
</comment>
<reference evidence="2 3" key="1">
    <citation type="submission" date="2024-04" db="EMBL/GenBank/DDBJ databases">
        <title>Tritrichomonas musculus Genome.</title>
        <authorList>
            <person name="Alves-Ferreira E."/>
            <person name="Grigg M."/>
            <person name="Lorenzi H."/>
            <person name="Galac M."/>
        </authorList>
    </citation>
    <scope>NUCLEOTIDE SEQUENCE [LARGE SCALE GENOMIC DNA]</scope>
    <source>
        <strain evidence="2 3">EAF2021</strain>
    </source>
</reference>
<protein>
    <submittedName>
        <fullName evidence="2">Uncharacterized protein</fullName>
    </submittedName>
</protein>
<keyword evidence="3" id="KW-1185">Reference proteome</keyword>